<dbReference type="PROSITE" id="PS50172">
    <property type="entry name" value="BRCT"/>
    <property type="match status" value="4"/>
</dbReference>
<evidence type="ECO:0000313" key="4">
    <source>
        <dbReference type="Proteomes" id="UP000250266"/>
    </source>
</evidence>
<dbReference type="FunFam" id="3.40.50.10190:FF:000048">
    <property type="entry name" value="DNA repair protein Rtt107"/>
    <property type="match status" value="1"/>
</dbReference>
<feature type="domain" description="BRCT" evidence="2">
    <location>
        <begin position="10"/>
        <end position="109"/>
    </location>
</feature>
<feature type="region of interest" description="Disordered" evidence="1">
    <location>
        <begin position="201"/>
        <end position="220"/>
    </location>
</feature>
<dbReference type="EMBL" id="KV745040">
    <property type="protein sequence ID" value="OCK78790.1"/>
    <property type="molecule type" value="Genomic_DNA"/>
</dbReference>
<feature type="domain" description="BRCT" evidence="2">
    <location>
        <begin position="247"/>
        <end position="324"/>
    </location>
</feature>
<dbReference type="CDD" id="cd18437">
    <property type="entry name" value="BRCT_BRC1_like_rpt3"/>
    <property type="match status" value="1"/>
</dbReference>
<feature type="region of interest" description="Disordered" evidence="1">
    <location>
        <begin position="227"/>
        <end position="247"/>
    </location>
</feature>
<gene>
    <name evidence="3" type="ORF">K432DRAFT_444381</name>
</gene>
<feature type="domain" description="BRCT" evidence="2">
    <location>
        <begin position="138"/>
        <end position="201"/>
    </location>
</feature>
<feature type="compositionally biased region" description="Acidic residues" evidence="1">
    <location>
        <begin position="603"/>
        <end position="620"/>
    </location>
</feature>
<feature type="compositionally biased region" description="Polar residues" evidence="1">
    <location>
        <begin position="237"/>
        <end position="247"/>
    </location>
</feature>
<reference evidence="3 4" key="1">
    <citation type="journal article" date="2016" name="Nat. Commun.">
        <title>Ectomycorrhizal ecology is imprinted in the genome of the dominant symbiotic fungus Cenococcum geophilum.</title>
        <authorList>
            <consortium name="DOE Joint Genome Institute"/>
            <person name="Peter M."/>
            <person name="Kohler A."/>
            <person name="Ohm R.A."/>
            <person name="Kuo A."/>
            <person name="Krutzmann J."/>
            <person name="Morin E."/>
            <person name="Arend M."/>
            <person name="Barry K.W."/>
            <person name="Binder M."/>
            <person name="Choi C."/>
            <person name="Clum A."/>
            <person name="Copeland A."/>
            <person name="Grisel N."/>
            <person name="Haridas S."/>
            <person name="Kipfer T."/>
            <person name="LaButti K."/>
            <person name="Lindquist E."/>
            <person name="Lipzen A."/>
            <person name="Maire R."/>
            <person name="Meier B."/>
            <person name="Mihaltcheva S."/>
            <person name="Molinier V."/>
            <person name="Murat C."/>
            <person name="Poggeler S."/>
            <person name="Quandt C.A."/>
            <person name="Sperisen C."/>
            <person name="Tritt A."/>
            <person name="Tisserant E."/>
            <person name="Crous P.W."/>
            <person name="Henrissat B."/>
            <person name="Nehls U."/>
            <person name="Egli S."/>
            <person name="Spatafora J.W."/>
            <person name="Grigoriev I.V."/>
            <person name="Martin F.M."/>
        </authorList>
    </citation>
    <scope>NUCLEOTIDE SEQUENCE [LARGE SCALE GENOMIC DNA]</scope>
    <source>
        <strain evidence="3 4">CBS 459.81</strain>
    </source>
</reference>
<name>A0A8E2E7F7_9PEZI</name>
<dbReference type="InterPro" id="IPR053036">
    <property type="entry name" value="CellCycle_DNARepair_Reg"/>
</dbReference>
<dbReference type="GO" id="GO:0006302">
    <property type="term" value="P:double-strand break repair"/>
    <property type="evidence" value="ECO:0007669"/>
    <property type="project" value="TreeGrafter"/>
</dbReference>
<keyword evidence="4" id="KW-1185">Reference proteome</keyword>
<dbReference type="CDD" id="cd18438">
    <property type="entry name" value="BRCT_BRC1_like_rpt4"/>
    <property type="match status" value="1"/>
</dbReference>
<dbReference type="PANTHER" id="PTHR47667">
    <property type="entry name" value="REGULATOR OF TY1 TRANSPOSITION PROTEIN 107"/>
    <property type="match status" value="1"/>
</dbReference>
<evidence type="ECO:0000256" key="1">
    <source>
        <dbReference type="SAM" id="MobiDB-lite"/>
    </source>
</evidence>
<feature type="domain" description="BRCT" evidence="2">
    <location>
        <begin position="349"/>
        <end position="421"/>
    </location>
</feature>
<evidence type="ECO:0000313" key="3">
    <source>
        <dbReference type="EMBL" id="OCK78790.1"/>
    </source>
</evidence>
<feature type="region of interest" description="Disordered" evidence="1">
    <location>
        <begin position="461"/>
        <end position="547"/>
    </location>
</feature>
<dbReference type="AlphaFoldDB" id="A0A8E2E7F7"/>
<dbReference type="SMART" id="SM00292">
    <property type="entry name" value="BRCT"/>
    <property type="match status" value="4"/>
</dbReference>
<sequence length="881" mass="99149">MADDTVMEDVSRPIFDGLVFTINPIPSLTVNYIETLSQDILQNGGELVSFDEENGRVKNLADITHIVSTTSDFPDYNAALDQFKHVVRPVWIEQCLQKKRLMNPRNFSPDPALFMSDVVICCCPDIPEGDQEAIIGGVLALGGQNSNAMSKMVTHLVAMTLDNDKCALAINKRLRCQIVLPHWFDDCLKLGRKIPEGPYTLPDPEIMAKDPGPVAPGKTSREIRNATTPLPADIPTPLSSPSTKQTRSVQAFKDKSIMLSDDLKIGSRIKGTLEELVRNGGGKMTDDVEDADIYICHYRSGPNYVKASQAGKDVGNLSWLYHLITHNAWTSPMRRMLHYPIPLGGIPGFNKYKISLSNYTGEARVYLENLVKATGAEFTKTFRQDNTHLITAHMGSEKCEAAKEWNIHVVNHLWLEESYSRCALQTLSDPRYTHFPRRTNLGEILGQTQIDRAAVEKNFFKREEKPQQLKEKKSEKEIAKSNALSSAVPRPSSDPAERGTPLATKKGRRARSDLNMQTPAATRNSDGKENGTSPTTGSRSAKARAISKLHDQASDIAKFQNEMKRPGGVVHGGRRDKNAEVTEKTSSKSFGRESTGSKRSFDEMDVDKDEDNATEEEEAEEALKKSKKAKKEKKQPIQYRMLLSKDERWATDQKKEATDKNKLREIGLSIIEDPGRANMLCAPKIVRTRKFVAALAAAPTIVGTSFLDFALKNHKLPPPEKHPLIDRGFEKQHGFRLDESLERARQNKKRLLKDWVIFCTEAVSGGWETFKDITEANGGSCQLWKGRTSLTVSRRKIATPEDQEVSQNLEEDEGDVVYLISEPKKAEFILWKKFREMAHINNMVPRIVRSEWLLFVAMAQYVHWDEKWELSEEIVETETEK</sequence>
<dbReference type="GO" id="GO:0005634">
    <property type="term" value="C:nucleus"/>
    <property type="evidence" value="ECO:0007669"/>
    <property type="project" value="TreeGrafter"/>
</dbReference>
<dbReference type="Gene3D" id="3.40.50.10190">
    <property type="entry name" value="BRCT domain"/>
    <property type="match status" value="5"/>
</dbReference>
<dbReference type="GO" id="GO:1990683">
    <property type="term" value="P:DNA double-strand break attachment to nuclear envelope"/>
    <property type="evidence" value="ECO:0007669"/>
    <property type="project" value="TreeGrafter"/>
</dbReference>
<dbReference type="CDD" id="cd18436">
    <property type="entry name" value="BRCT_BRC1_like_rpt2"/>
    <property type="match status" value="1"/>
</dbReference>
<feature type="compositionally biased region" description="Basic and acidic residues" evidence="1">
    <location>
        <begin position="461"/>
        <end position="479"/>
    </location>
</feature>
<dbReference type="OrthoDB" id="342264at2759"/>
<dbReference type="InterPro" id="IPR001357">
    <property type="entry name" value="BRCT_dom"/>
</dbReference>
<feature type="compositionally biased region" description="Basic and acidic residues" evidence="1">
    <location>
        <begin position="573"/>
        <end position="586"/>
    </location>
</feature>
<feature type="region of interest" description="Disordered" evidence="1">
    <location>
        <begin position="560"/>
        <end position="635"/>
    </location>
</feature>
<dbReference type="InterPro" id="IPR036420">
    <property type="entry name" value="BRCT_dom_sf"/>
</dbReference>
<dbReference type="PANTHER" id="PTHR47667:SF1">
    <property type="entry name" value="REGULATOR OF TY1 TRANSPOSITION PROTEIN 107"/>
    <property type="match status" value="1"/>
</dbReference>
<accession>A0A8E2E7F7</accession>
<dbReference type="Pfam" id="PF16589">
    <property type="entry name" value="BRCT_2"/>
    <property type="match status" value="1"/>
</dbReference>
<evidence type="ECO:0000259" key="2">
    <source>
        <dbReference type="PROSITE" id="PS50172"/>
    </source>
</evidence>
<dbReference type="Pfam" id="PF16770">
    <property type="entry name" value="RTT107_BRCT_5"/>
    <property type="match status" value="1"/>
</dbReference>
<dbReference type="GO" id="GO:0035361">
    <property type="term" value="C:Cul8-RING ubiquitin ligase complex"/>
    <property type="evidence" value="ECO:0007669"/>
    <property type="project" value="TreeGrafter"/>
</dbReference>
<protein>
    <recommendedName>
        <fullName evidence="2">BRCT domain-containing protein</fullName>
    </recommendedName>
</protein>
<dbReference type="Proteomes" id="UP000250266">
    <property type="component" value="Unassembled WGS sequence"/>
</dbReference>
<dbReference type="SUPFAM" id="SSF52113">
    <property type="entry name" value="BRCT domain"/>
    <property type="match status" value="6"/>
</dbReference>
<dbReference type="Pfam" id="PF12738">
    <property type="entry name" value="PTCB-BRCT"/>
    <property type="match status" value="2"/>
</dbReference>
<feature type="compositionally biased region" description="Polar residues" evidence="1">
    <location>
        <begin position="514"/>
        <end position="539"/>
    </location>
</feature>
<proteinExistence type="predicted"/>
<organism evidence="3 4">
    <name type="scientific">Lepidopterella palustris CBS 459.81</name>
    <dbReference type="NCBI Taxonomy" id="1314670"/>
    <lineage>
        <taxon>Eukaryota</taxon>
        <taxon>Fungi</taxon>
        <taxon>Dikarya</taxon>
        <taxon>Ascomycota</taxon>
        <taxon>Pezizomycotina</taxon>
        <taxon>Dothideomycetes</taxon>
        <taxon>Pleosporomycetidae</taxon>
        <taxon>Mytilinidiales</taxon>
        <taxon>Argynnaceae</taxon>
        <taxon>Lepidopterella</taxon>
    </lineage>
</organism>